<name>A0A1D1ZBS7_9ARAE</name>
<dbReference type="EMBL" id="GDJX01003663">
    <property type="protein sequence ID" value="JAT64273.1"/>
    <property type="molecule type" value="Transcribed_RNA"/>
</dbReference>
<protein>
    <submittedName>
        <fullName evidence="1">Complement component C6</fullName>
    </submittedName>
</protein>
<reference evidence="1" key="1">
    <citation type="submission" date="2015-07" db="EMBL/GenBank/DDBJ databases">
        <title>Transcriptome Assembly of Anthurium amnicola.</title>
        <authorList>
            <person name="Suzuki J."/>
        </authorList>
    </citation>
    <scope>NUCLEOTIDE SEQUENCE</scope>
</reference>
<evidence type="ECO:0000313" key="1">
    <source>
        <dbReference type="EMBL" id="JAT64273.1"/>
    </source>
</evidence>
<feature type="non-terminal residue" evidence="1">
    <location>
        <position position="1"/>
    </location>
</feature>
<proteinExistence type="predicted"/>
<sequence>NNIPLHISHITNTTNTTNTTSHYYHYHYYQHHQPLYLSTSHPHIRNQSSTNPHLHIEMAQSYKPLVYSTLKTLNEPNNTDGDFFKNADDEIYIPESFSCFFGDFISEEDIKDAIEQLQEEKSGEVKIEQKVEVKKEEGWFADVKKMFGMA</sequence>
<organism evidence="1">
    <name type="scientific">Anthurium amnicola</name>
    <dbReference type="NCBI Taxonomy" id="1678845"/>
    <lineage>
        <taxon>Eukaryota</taxon>
        <taxon>Viridiplantae</taxon>
        <taxon>Streptophyta</taxon>
        <taxon>Embryophyta</taxon>
        <taxon>Tracheophyta</taxon>
        <taxon>Spermatophyta</taxon>
        <taxon>Magnoliopsida</taxon>
        <taxon>Liliopsida</taxon>
        <taxon>Araceae</taxon>
        <taxon>Pothoideae</taxon>
        <taxon>Potheae</taxon>
        <taxon>Anthurium</taxon>
    </lineage>
</organism>
<accession>A0A1D1ZBS7</accession>
<gene>
    <name evidence="1" type="primary">C6_3</name>
    <name evidence="1" type="ORF">g.153114</name>
</gene>
<dbReference type="AlphaFoldDB" id="A0A1D1ZBS7"/>